<keyword evidence="3" id="KW-1185">Reference proteome</keyword>
<feature type="region of interest" description="Disordered" evidence="1">
    <location>
        <begin position="51"/>
        <end position="74"/>
    </location>
</feature>
<reference evidence="2 3" key="1">
    <citation type="submission" date="2019-04" db="EMBL/GenBank/DDBJ databases">
        <title>Aspergillus burnettii sp. nov., novel species from soil in southeast Queensland.</title>
        <authorList>
            <person name="Gilchrist C.L.M."/>
            <person name="Pitt J.I."/>
            <person name="Lange L."/>
            <person name="Lacey H.J."/>
            <person name="Vuong D."/>
            <person name="Midgley D.J."/>
            <person name="Greenfield P."/>
            <person name="Bradbury M."/>
            <person name="Lacey E."/>
            <person name="Busk P.K."/>
            <person name="Pilgaard B."/>
            <person name="Chooi Y.H."/>
            <person name="Piggott A.M."/>
        </authorList>
    </citation>
    <scope>NUCLEOTIDE SEQUENCE [LARGE SCALE GENOMIC DNA]</scope>
    <source>
        <strain evidence="2 3">FRR 5400</strain>
    </source>
</reference>
<gene>
    <name evidence="2" type="ORF">ETB97_008532</name>
</gene>
<evidence type="ECO:0000256" key="1">
    <source>
        <dbReference type="SAM" id="MobiDB-lite"/>
    </source>
</evidence>
<name>A0A8H6ABQ0_PETAA</name>
<evidence type="ECO:0000313" key="2">
    <source>
        <dbReference type="EMBL" id="KAF5864126.1"/>
    </source>
</evidence>
<evidence type="ECO:0000313" key="3">
    <source>
        <dbReference type="Proteomes" id="UP000541154"/>
    </source>
</evidence>
<dbReference type="EMBL" id="SPNV01000039">
    <property type="protein sequence ID" value="KAF5864126.1"/>
    <property type="molecule type" value="Genomic_DNA"/>
</dbReference>
<accession>A0A8H6ABQ0</accession>
<comment type="caution">
    <text evidence="2">The sequence shown here is derived from an EMBL/GenBank/DDBJ whole genome shotgun (WGS) entry which is preliminary data.</text>
</comment>
<proteinExistence type="predicted"/>
<organism evidence="2 3">
    <name type="scientific">Petromyces alliaceus</name>
    <name type="common">Aspergillus alliaceus</name>
    <dbReference type="NCBI Taxonomy" id="209559"/>
    <lineage>
        <taxon>Eukaryota</taxon>
        <taxon>Fungi</taxon>
        <taxon>Dikarya</taxon>
        <taxon>Ascomycota</taxon>
        <taxon>Pezizomycotina</taxon>
        <taxon>Eurotiomycetes</taxon>
        <taxon>Eurotiomycetidae</taxon>
        <taxon>Eurotiales</taxon>
        <taxon>Aspergillaceae</taxon>
        <taxon>Aspergillus</taxon>
        <taxon>Aspergillus subgen. Circumdati</taxon>
    </lineage>
</organism>
<dbReference type="Proteomes" id="UP000541154">
    <property type="component" value="Unassembled WGS sequence"/>
</dbReference>
<protein>
    <submittedName>
        <fullName evidence="2">Uncharacterized protein</fullName>
    </submittedName>
</protein>
<dbReference type="AlphaFoldDB" id="A0A8H6ABQ0"/>
<sequence>MNNVLNNPNITASELDFTSLPTPGRHLQTTYLSRIAFSLLQSMSSSQIHSAISQSHTSREALNSPDLASIPSQNFETPASNEFADFDMGFDDTVLRLSGDLGTAFDDLLGNNAICQPANSAYNDECTQWVKAGANNEYLL</sequence>